<accession>A0ABX8BK48</accession>
<evidence type="ECO:0000256" key="1">
    <source>
        <dbReference type="SAM" id="Phobius"/>
    </source>
</evidence>
<dbReference type="RefSeq" id="WP_220563329.1">
    <property type="nucleotide sequence ID" value="NZ_CP074133.1"/>
</dbReference>
<feature type="transmembrane region" description="Helical" evidence="1">
    <location>
        <begin position="107"/>
        <end position="127"/>
    </location>
</feature>
<name>A0ABX8BK48_9ACTN</name>
<proteinExistence type="predicted"/>
<sequence length="338" mass="36103">MEEPPKPGAVFARIFVFMPFLGVALALLGALGVGDVVTRLAYETDSVTAPGTVVEVERGRPVVVFTTADGTEVTATARGGYRRGDPLDVTVRYLPHDPWEATVGDTLWVPPLLFAVPLLPVAVLLVLRHPNGPRARAYRARIRARQHGRPPEGAFGLPVVLWSVPGSVLTACALALMAGSLYGFDTWGDGPLFPVLGLVGAALLPPGLDMLFQGRLRYLERVPGRREPVPPRLFRGGLYMGLLGVACTAPIVLLVFVSVAADVETPEEGTARVLAAGCGDVVGNSRGCRDLVALEYEVDGLRYTQTTDDVGFDFAPGDEALVAWDADDPTLVRVEGRR</sequence>
<keyword evidence="1" id="KW-0472">Membrane</keyword>
<keyword evidence="3" id="KW-1185">Reference proteome</keyword>
<evidence type="ECO:0000313" key="2">
    <source>
        <dbReference type="EMBL" id="QUX22105.1"/>
    </source>
</evidence>
<organism evidence="2 3">
    <name type="scientific">Nocardiopsis changdeensis</name>
    <dbReference type="NCBI Taxonomy" id="2831969"/>
    <lineage>
        <taxon>Bacteria</taxon>
        <taxon>Bacillati</taxon>
        <taxon>Actinomycetota</taxon>
        <taxon>Actinomycetes</taxon>
        <taxon>Streptosporangiales</taxon>
        <taxon>Nocardiopsidaceae</taxon>
        <taxon>Nocardiopsis</taxon>
    </lineage>
</organism>
<keyword evidence="1" id="KW-1133">Transmembrane helix</keyword>
<feature type="transmembrane region" description="Helical" evidence="1">
    <location>
        <begin position="233"/>
        <end position="257"/>
    </location>
</feature>
<feature type="transmembrane region" description="Helical" evidence="1">
    <location>
        <begin position="155"/>
        <end position="179"/>
    </location>
</feature>
<gene>
    <name evidence="2" type="ORF">KGD84_27745</name>
</gene>
<dbReference type="Proteomes" id="UP000676079">
    <property type="component" value="Chromosome"/>
</dbReference>
<feature type="transmembrane region" description="Helical" evidence="1">
    <location>
        <begin position="191"/>
        <end position="212"/>
    </location>
</feature>
<keyword evidence="1" id="KW-0812">Transmembrane</keyword>
<feature type="transmembrane region" description="Helical" evidence="1">
    <location>
        <begin position="12"/>
        <end position="33"/>
    </location>
</feature>
<dbReference type="EMBL" id="CP074133">
    <property type="protein sequence ID" value="QUX22105.1"/>
    <property type="molecule type" value="Genomic_DNA"/>
</dbReference>
<evidence type="ECO:0000313" key="3">
    <source>
        <dbReference type="Proteomes" id="UP000676079"/>
    </source>
</evidence>
<reference evidence="2 3" key="1">
    <citation type="submission" date="2021-05" db="EMBL/GenBank/DDBJ databases">
        <title>Direct Submission.</title>
        <authorList>
            <person name="Li K."/>
            <person name="Gao J."/>
        </authorList>
    </citation>
    <scope>NUCLEOTIDE SEQUENCE [LARGE SCALE GENOMIC DNA]</scope>
    <source>
        <strain evidence="2 3">Mg02</strain>
    </source>
</reference>
<protein>
    <recommendedName>
        <fullName evidence="4">DUF3592 domain-containing protein</fullName>
    </recommendedName>
</protein>
<evidence type="ECO:0008006" key="4">
    <source>
        <dbReference type="Google" id="ProtNLM"/>
    </source>
</evidence>